<evidence type="ECO:0000256" key="1">
    <source>
        <dbReference type="SAM" id="Phobius"/>
    </source>
</evidence>
<evidence type="ECO:0000313" key="3">
    <source>
        <dbReference type="Proteomes" id="UP000004074"/>
    </source>
</evidence>
<organism evidence="2 3">
    <name type="scientific">Helicobacter pylori NQ4076</name>
    <dbReference type="NCBI Taxonomy" id="992029"/>
    <lineage>
        <taxon>Bacteria</taxon>
        <taxon>Pseudomonadati</taxon>
        <taxon>Campylobacterota</taxon>
        <taxon>Epsilonproteobacteria</taxon>
        <taxon>Campylobacterales</taxon>
        <taxon>Helicobacteraceae</taxon>
        <taxon>Helicobacter</taxon>
    </lineage>
</organism>
<reference evidence="2 3" key="1">
    <citation type="journal article" date="2013" name="Pathog. Dis.">
        <title>Genome sequences of 65 Helicobacter pylori strains isolated from asymptomatic individuals and patients with gastric cancer, peptic ulcer disease, or gastritis.</title>
        <authorList>
            <person name="Blanchard T.G."/>
            <person name="Czinn S.J."/>
            <person name="Correa P."/>
            <person name="Nakazawa T."/>
            <person name="Keelan M."/>
            <person name="Morningstar L."/>
            <person name="Santana-Cruz I."/>
            <person name="Maroo A."/>
            <person name="McCracken C."/>
            <person name="Shefchek K."/>
            <person name="Daugherty S."/>
            <person name="Song Y."/>
            <person name="Fraser C.M."/>
            <person name="Fricke W.F."/>
        </authorList>
    </citation>
    <scope>NUCLEOTIDE SEQUENCE [LARGE SCALE GENOMIC DNA]</scope>
    <source>
        <strain evidence="2 3">NQ4076</strain>
    </source>
</reference>
<keyword evidence="1" id="KW-0812">Transmembrane</keyword>
<keyword evidence="1" id="KW-1133">Transmembrane helix</keyword>
<proteinExistence type="predicted"/>
<accession>I9Z8I9</accession>
<protein>
    <submittedName>
        <fullName evidence="2">Uncharacterized protein</fullName>
    </submittedName>
</protein>
<sequence>MIPNLFITLKFYQLVGFYIFIFKAFSFYNLFEWFQLKNFLKLVFKNECNYRHAMLKVCLNILEFERKFRV</sequence>
<evidence type="ECO:0000313" key="2">
    <source>
        <dbReference type="EMBL" id="EJB32493.1"/>
    </source>
</evidence>
<feature type="transmembrane region" description="Helical" evidence="1">
    <location>
        <begin position="12"/>
        <end position="31"/>
    </location>
</feature>
<keyword evidence="1" id="KW-0472">Membrane</keyword>
<comment type="caution">
    <text evidence="2">The sequence shown here is derived from an EMBL/GenBank/DDBJ whole genome shotgun (WGS) entry which is preliminary data.</text>
</comment>
<dbReference type="PATRIC" id="fig|992029.3.peg.1629"/>
<dbReference type="Proteomes" id="UP000004074">
    <property type="component" value="Unassembled WGS sequence"/>
</dbReference>
<dbReference type="EMBL" id="AKNX01000004">
    <property type="protein sequence ID" value="EJB32493.1"/>
    <property type="molecule type" value="Genomic_DNA"/>
</dbReference>
<gene>
    <name evidence="2" type="ORF">HPNQ4076_1681</name>
</gene>
<name>I9Z8I9_HELPX</name>
<dbReference type="AlphaFoldDB" id="I9Z8I9"/>